<dbReference type="AlphaFoldDB" id="R7T5D3"/>
<protein>
    <submittedName>
        <fullName evidence="1 2">Uncharacterized protein</fullName>
    </submittedName>
</protein>
<dbReference type="EMBL" id="KB311953">
    <property type="protein sequence ID" value="ELT88201.1"/>
    <property type="molecule type" value="Genomic_DNA"/>
</dbReference>
<dbReference type="EMBL" id="AMQN01003509">
    <property type="status" value="NOT_ANNOTATED_CDS"/>
    <property type="molecule type" value="Genomic_DNA"/>
</dbReference>
<dbReference type="EnsemblMetazoa" id="CapteT216992">
    <property type="protein sequence ID" value="CapteP216992"/>
    <property type="gene ID" value="CapteG216992"/>
</dbReference>
<organism evidence="1">
    <name type="scientific">Capitella teleta</name>
    <name type="common">Polychaete worm</name>
    <dbReference type="NCBI Taxonomy" id="283909"/>
    <lineage>
        <taxon>Eukaryota</taxon>
        <taxon>Metazoa</taxon>
        <taxon>Spiralia</taxon>
        <taxon>Lophotrochozoa</taxon>
        <taxon>Annelida</taxon>
        <taxon>Polychaeta</taxon>
        <taxon>Sedentaria</taxon>
        <taxon>Scolecida</taxon>
        <taxon>Capitellidae</taxon>
        <taxon>Capitella</taxon>
    </lineage>
</organism>
<evidence type="ECO:0000313" key="2">
    <source>
        <dbReference type="EnsemblMetazoa" id="CapteP216992"/>
    </source>
</evidence>
<name>R7T5D3_CAPTE</name>
<dbReference type="HOGENOM" id="CLU_423503_0_0_1"/>
<dbReference type="EMBL" id="AMQN01003511">
    <property type="status" value="NOT_ANNOTATED_CDS"/>
    <property type="molecule type" value="Genomic_DNA"/>
</dbReference>
<evidence type="ECO:0000313" key="3">
    <source>
        <dbReference type="Proteomes" id="UP000014760"/>
    </source>
</evidence>
<dbReference type="EMBL" id="AMQN01003510">
    <property type="status" value="NOT_ANNOTATED_CDS"/>
    <property type="molecule type" value="Genomic_DNA"/>
</dbReference>
<accession>R7T5D3</accession>
<dbReference type="Proteomes" id="UP000014760">
    <property type="component" value="Unassembled WGS sequence"/>
</dbReference>
<gene>
    <name evidence="1" type="ORF">CAPTEDRAFT_216992</name>
</gene>
<reference evidence="2" key="3">
    <citation type="submission" date="2015-06" db="UniProtKB">
        <authorList>
            <consortium name="EnsemblMetazoa"/>
        </authorList>
    </citation>
    <scope>IDENTIFICATION</scope>
</reference>
<keyword evidence="3" id="KW-1185">Reference proteome</keyword>
<reference evidence="3" key="1">
    <citation type="submission" date="2012-12" db="EMBL/GenBank/DDBJ databases">
        <authorList>
            <person name="Hellsten U."/>
            <person name="Grimwood J."/>
            <person name="Chapman J.A."/>
            <person name="Shapiro H."/>
            <person name="Aerts A."/>
            <person name="Otillar R.P."/>
            <person name="Terry A.Y."/>
            <person name="Boore J.L."/>
            <person name="Simakov O."/>
            <person name="Marletaz F."/>
            <person name="Cho S.-J."/>
            <person name="Edsinger-Gonzales E."/>
            <person name="Havlak P."/>
            <person name="Kuo D.-H."/>
            <person name="Larsson T."/>
            <person name="Lv J."/>
            <person name="Arendt D."/>
            <person name="Savage R."/>
            <person name="Osoegawa K."/>
            <person name="de Jong P."/>
            <person name="Lindberg D.R."/>
            <person name="Seaver E.C."/>
            <person name="Weisblat D.A."/>
            <person name="Putnam N.H."/>
            <person name="Grigoriev I.V."/>
            <person name="Rokhsar D.S."/>
        </authorList>
    </citation>
    <scope>NUCLEOTIDE SEQUENCE</scope>
    <source>
        <strain evidence="3">I ESC-2004</strain>
    </source>
</reference>
<reference evidence="1 3" key="2">
    <citation type="journal article" date="2013" name="Nature">
        <title>Insights into bilaterian evolution from three spiralian genomes.</title>
        <authorList>
            <person name="Simakov O."/>
            <person name="Marletaz F."/>
            <person name="Cho S.J."/>
            <person name="Edsinger-Gonzales E."/>
            <person name="Havlak P."/>
            <person name="Hellsten U."/>
            <person name="Kuo D.H."/>
            <person name="Larsson T."/>
            <person name="Lv J."/>
            <person name="Arendt D."/>
            <person name="Savage R."/>
            <person name="Osoegawa K."/>
            <person name="de Jong P."/>
            <person name="Grimwood J."/>
            <person name="Chapman J.A."/>
            <person name="Shapiro H."/>
            <person name="Aerts A."/>
            <person name="Otillar R.P."/>
            <person name="Terry A.Y."/>
            <person name="Boore J.L."/>
            <person name="Grigoriev I.V."/>
            <person name="Lindberg D.R."/>
            <person name="Seaver E.C."/>
            <person name="Weisblat D.A."/>
            <person name="Putnam N.H."/>
            <person name="Rokhsar D.S."/>
        </authorList>
    </citation>
    <scope>NUCLEOTIDE SEQUENCE</scope>
    <source>
        <strain evidence="1 3">I ESC-2004</strain>
    </source>
</reference>
<evidence type="ECO:0000313" key="1">
    <source>
        <dbReference type="EMBL" id="ELT88201.1"/>
    </source>
</evidence>
<sequence length="647" mass="71624">MNSLSPREHLLKRPRFPVVQDNSVVSVSSLKQPPTAPGLDILADAVQQKGDALHLGDMCPKQEVVSAKVMSPVNQIPSSPAQYVIPNHRNPNQKIVLTVHGSDVEIGHQQSTDSPIMESIQAMPVKNGASTVIDNVDIETEMLDFMRRYASEVSRNNGRKPQTPVRDLRHMIPLLIIHLYGVKAEQSHRKSKVKGMWGTTPKDWPSGVPFCDPNNSKLPTPDGSLSKPKKETLIQMFNFLMGKYNQKIVDSPNSSQEDLNMAKTILHAFTIKPSHDSASDNLNLLASVVTGSAHEESKSTLLGRRPSSEPSEQIEPKCLKVDNPPQPVLLSPLIAQALSSGSVTQVSVVGSPSNTLLLHAACLSPPLPNTSRTSGGKIQAPKNLSRIAEVPKENGWDLRRQSEAEAPPKMSVEVQDDEEEVVDWDPVADICRLNEQKFRYIVAKKIVPQRDLDHLHLANEMLVKMRQISMDREEEKVKFLEKAHDFSLTLNLCHVLGHMPEKHRVKWSDAQGAAPVTMVTKQQNATIEELVLDLSELKLADPSSAIVCVSNGNRISLHSKQEDHSKDVDKFFPESIMDEFCVVSQDYDDESKMCLPPELPSEHCDLQMTLDTNGGYHDDNPPAMLMTGTIPVTVEAMEIDQGPSRNK</sequence>
<proteinExistence type="predicted"/>